<gene>
    <name evidence="1" type="ORF">TCNE_LOCUS17013</name>
</gene>
<evidence type="ECO:0000313" key="2">
    <source>
        <dbReference type="Proteomes" id="UP000050794"/>
    </source>
</evidence>
<evidence type="ECO:0000313" key="3">
    <source>
        <dbReference type="WBParaSite" id="TCNE_0001701401-mRNA-1"/>
    </source>
</evidence>
<dbReference type="AlphaFoldDB" id="A0A183V8E3"/>
<organism evidence="2 3">
    <name type="scientific">Toxocara canis</name>
    <name type="common">Canine roundworm</name>
    <dbReference type="NCBI Taxonomy" id="6265"/>
    <lineage>
        <taxon>Eukaryota</taxon>
        <taxon>Metazoa</taxon>
        <taxon>Ecdysozoa</taxon>
        <taxon>Nematoda</taxon>
        <taxon>Chromadorea</taxon>
        <taxon>Rhabditida</taxon>
        <taxon>Spirurina</taxon>
        <taxon>Ascaridomorpha</taxon>
        <taxon>Ascaridoidea</taxon>
        <taxon>Toxocaridae</taxon>
        <taxon>Toxocara</taxon>
    </lineage>
</organism>
<accession>A0A183V8E3</accession>
<proteinExistence type="predicted"/>
<reference evidence="1 2" key="2">
    <citation type="submission" date="2018-11" db="EMBL/GenBank/DDBJ databases">
        <authorList>
            <consortium name="Pathogen Informatics"/>
        </authorList>
    </citation>
    <scope>NUCLEOTIDE SEQUENCE [LARGE SCALE GENOMIC DNA]</scope>
</reference>
<evidence type="ECO:0000313" key="1">
    <source>
        <dbReference type="EMBL" id="VDM48334.1"/>
    </source>
</evidence>
<sequence length="199" mass="21996">MSTLAMRSYGNLGAFVCSSISGKSRAPARGEAPTQDLQIMRLKRYPTALLRRGVLKLRHFPGCIVFRDSKVLRNRCSLAMLSWAIWALRYVLPYLGVNNQGFKSSAGEPVFAGYAQLGQSGRLGMLLQDFHGIACCGRWTAAYAMEMAGNVLPYVCGQDDAHEVMVELRSFQGFPTCRILPLACLLPSVNGSLRDRDVW</sequence>
<dbReference type="WBParaSite" id="TCNE_0001701401-mRNA-1">
    <property type="protein sequence ID" value="TCNE_0001701401-mRNA-1"/>
    <property type="gene ID" value="TCNE_0001701401"/>
</dbReference>
<protein>
    <submittedName>
        <fullName evidence="1 3">Uncharacterized protein</fullName>
    </submittedName>
</protein>
<keyword evidence="2" id="KW-1185">Reference proteome</keyword>
<name>A0A183V8E3_TOXCA</name>
<reference evidence="3" key="1">
    <citation type="submission" date="2016-06" db="UniProtKB">
        <authorList>
            <consortium name="WormBaseParasite"/>
        </authorList>
    </citation>
    <scope>IDENTIFICATION</scope>
</reference>
<dbReference type="EMBL" id="UYWY01024076">
    <property type="protein sequence ID" value="VDM48334.1"/>
    <property type="molecule type" value="Genomic_DNA"/>
</dbReference>
<dbReference type="Proteomes" id="UP000050794">
    <property type="component" value="Unassembled WGS sequence"/>
</dbReference>